<gene>
    <name evidence="2" type="ORF">CAG99_11855</name>
</gene>
<protein>
    <submittedName>
        <fullName evidence="2">Aminoglycoside phosphotransferase</fullName>
    </submittedName>
</protein>
<feature type="domain" description="Aminoglycoside phosphotransferase" evidence="1">
    <location>
        <begin position="45"/>
        <end position="252"/>
    </location>
</feature>
<keyword evidence="2" id="KW-0808">Transferase</keyword>
<dbReference type="EMBL" id="CP021121">
    <property type="protein sequence ID" value="ARQ72302.1"/>
    <property type="molecule type" value="Genomic_DNA"/>
</dbReference>
<dbReference type="Pfam" id="PF01636">
    <property type="entry name" value="APH"/>
    <property type="match status" value="1"/>
</dbReference>
<dbReference type="SUPFAM" id="SSF56112">
    <property type="entry name" value="Protein kinase-like (PK-like)"/>
    <property type="match status" value="1"/>
</dbReference>
<dbReference type="InterPro" id="IPR002575">
    <property type="entry name" value="Aminoglycoside_PTrfase"/>
</dbReference>
<organism evidence="2 3">
    <name type="scientific">Streptomyces marincola</name>
    <dbReference type="NCBI Taxonomy" id="2878388"/>
    <lineage>
        <taxon>Bacteria</taxon>
        <taxon>Bacillati</taxon>
        <taxon>Actinomycetota</taxon>
        <taxon>Actinomycetes</taxon>
        <taxon>Kitasatosporales</taxon>
        <taxon>Streptomycetaceae</taxon>
        <taxon>Streptomyces</taxon>
    </lineage>
</organism>
<dbReference type="Gene3D" id="3.90.1200.10">
    <property type="match status" value="1"/>
</dbReference>
<evidence type="ECO:0000313" key="2">
    <source>
        <dbReference type="EMBL" id="ARQ72302.1"/>
    </source>
</evidence>
<dbReference type="InterPro" id="IPR011009">
    <property type="entry name" value="Kinase-like_dom_sf"/>
</dbReference>
<evidence type="ECO:0000259" key="1">
    <source>
        <dbReference type="Pfam" id="PF01636"/>
    </source>
</evidence>
<evidence type="ECO:0000313" key="3">
    <source>
        <dbReference type="Proteomes" id="UP000194218"/>
    </source>
</evidence>
<dbReference type="AlphaFoldDB" id="A0A1W7D5Q3"/>
<keyword evidence="3" id="KW-1185">Reference proteome</keyword>
<name>A0A1W7D5Q3_9ACTN</name>
<sequence length="301" mass="32059">MGTVSESTGAHGWQRVARLDPDRMADALHEHTGTRLTVEGRCPGGQVGTAYVRWPDGHRSVLKWRPGSRLSDLRAGPLAAAEALRAAGYPAPATELAAQIGPDVVLVQELLTGTPPGRLGHAALDRALELNAAQAGRLAGHPGIPATELHLRGDGPGYCLHGPLRASGRRGAALDAWITEVGAHAPDRLEGDDAVHHDFHPGNLLAGPGGEITGVVDWDGAGRGDRRFDLVTLRFGLHPDHAGPGVAERLDAVLDTLPDEVLRPAWASMSLRMTDWAIRHFSPADADLWLDFAERRARPLS</sequence>
<reference evidence="2 3" key="1">
    <citation type="submission" date="2017-05" db="EMBL/GenBank/DDBJ databases">
        <title>Complete genome sequence of Streptomyces sp. SCSIO 03032 revealed the diverse biosynthetic pathways for its bioactive secondary metabolites.</title>
        <authorList>
            <person name="Ma L."/>
            <person name="Zhu Y."/>
            <person name="Zhang W."/>
            <person name="Zhang G."/>
            <person name="Tian X."/>
            <person name="Zhang S."/>
            <person name="Zhang C."/>
        </authorList>
    </citation>
    <scope>NUCLEOTIDE SEQUENCE [LARGE SCALE GENOMIC DNA]</scope>
    <source>
        <strain evidence="2 3">SCSIO 03032</strain>
    </source>
</reference>
<dbReference type="GO" id="GO:0016740">
    <property type="term" value="F:transferase activity"/>
    <property type="evidence" value="ECO:0007669"/>
    <property type="project" value="UniProtKB-KW"/>
</dbReference>
<dbReference type="Proteomes" id="UP000194218">
    <property type="component" value="Chromosome"/>
</dbReference>
<proteinExistence type="predicted"/>
<accession>A0A1W7D5Q3</accession>
<dbReference type="KEGG" id="smao:CAG99_11855"/>